<evidence type="ECO:0000256" key="1">
    <source>
        <dbReference type="SAM" id="MobiDB-lite"/>
    </source>
</evidence>
<organism evidence="2">
    <name type="scientific">Arundo donax</name>
    <name type="common">Giant reed</name>
    <name type="synonym">Donax arundinaceus</name>
    <dbReference type="NCBI Taxonomy" id="35708"/>
    <lineage>
        <taxon>Eukaryota</taxon>
        <taxon>Viridiplantae</taxon>
        <taxon>Streptophyta</taxon>
        <taxon>Embryophyta</taxon>
        <taxon>Tracheophyta</taxon>
        <taxon>Spermatophyta</taxon>
        <taxon>Magnoliopsida</taxon>
        <taxon>Liliopsida</taxon>
        <taxon>Poales</taxon>
        <taxon>Poaceae</taxon>
        <taxon>PACMAD clade</taxon>
        <taxon>Arundinoideae</taxon>
        <taxon>Arundineae</taxon>
        <taxon>Arundo</taxon>
    </lineage>
</organism>
<sequence>MYHHVEVHVYTMYHHVEVHLSRKLLATEFLPILKNYKRLLCILSKQPPVQSSEQKKLFSQLSTSQSNTAISSFSGSTSRPSSSSSQAFAYSFCITRAAAF</sequence>
<reference evidence="2" key="2">
    <citation type="journal article" date="2015" name="Data Brief">
        <title>Shoot transcriptome of the giant reed, Arundo donax.</title>
        <authorList>
            <person name="Barrero R.A."/>
            <person name="Guerrero F.D."/>
            <person name="Moolhuijzen P."/>
            <person name="Goolsby J.A."/>
            <person name="Tidwell J."/>
            <person name="Bellgard S.E."/>
            <person name="Bellgard M.I."/>
        </authorList>
    </citation>
    <scope>NUCLEOTIDE SEQUENCE</scope>
    <source>
        <tissue evidence="2">Shoot tissue taken approximately 20 cm above the soil surface</tissue>
    </source>
</reference>
<feature type="region of interest" description="Disordered" evidence="1">
    <location>
        <begin position="63"/>
        <end position="86"/>
    </location>
</feature>
<reference evidence="2" key="1">
    <citation type="submission" date="2014-09" db="EMBL/GenBank/DDBJ databases">
        <authorList>
            <person name="Magalhaes I.L.F."/>
            <person name="Oliveira U."/>
            <person name="Santos F.R."/>
            <person name="Vidigal T.H.D.A."/>
            <person name="Brescovit A.D."/>
            <person name="Santos A.J."/>
        </authorList>
    </citation>
    <scope>NUCLEOTIDE SEQUENCE</scope>
    <source>
        <tissue evidence="2">Shoot tissue taken approximately 20 cm above the soil surface</tissue>
    </source>
</reference>
<dbReference type="EMBL" id="GBRH01262477">
    <property type="protein sequence ID" value="JAD35418.1"/>
    <property type="molecule type" value="Transcribed_RNA"/>
</dbReference>
<dbReference type="AlphaFoldDB" id="A0A0A8ZCJ6"/>
<name>A0A0A8ZCJ6_ARUDO</name>
<protein>
    <submittedName>
        <fullName evidence="2">Uncharacterized protein</fullName>
    </submittedName>
</protein>
<evidence type="ECO:0000313" key="2">
    <source>
        <dbReference type="EMBL" id="JAD35418.1"/>
    </source>
</evidence>
<proteinExistence type="predicted"/>
<feature type="compositionally biased region" description="Low complexity" evidence="1">
    <location>
        <begin position="71"/>
        <end position="85"/>
    </location>
</feature>
<accession>A0A0A8ZCJ6</accession>